<reference evidence="1 2" key="1">
    <citation type="submission" date="2016-05" db="EMBL/GenBank/DDBJ databases">
        <title>Diversity and Homogeneity among Thermoacidophilic Verrucomicrobia Methanotrophs Linked with Geographical Origin.</title>
        <authorList>
            <person name="Erikstad H.-A."/>
            <person name="Smestad N.B."/>
            <person name="Ceballos R.M."/>
            <person name="Birkeland N.-K."/>
        </authorList>
    </citation>
    <scope>NUCLEOTIDE SEQUENCE [LARGE SCALE GENOMIC DNA]</scope>
    <source>
        <strain evidence="1 2">Phi</strain>
    </source>
</reference>
<organism evidence="1 2">
    <name type="scientific">Methylacidiphilum caldifontis</name>
    <dbReference type="NCBI Taxonomy" id="2795386"/>
    <lineage>
        <taxon>Bacteria</taxon>
        <taxon>Pseudomonadati</taxon>
        <taxon>Verrucomicrobiota</taxon>
        <taxon>Methylacidiphilae</taxon>
        <taxon>Methylacidiphilales</taxon>
        <taxon>Methylacidiphilaceae</taxon>
        <taxon>Methylacidiphilum (ex Ratnadevi et al. 2023)</taxon>
    </lineage>
</organism>
<keyword evidence="2" id="KW-1185">Reference proteome</keyword>
<evidence type="ECO:0008006" key="3">
    <source>
        <dbReference type="Google" id="ProtNLM"/>
    </source>
</evidence>
<gene>
    <name evidence="1" type="ORF">A7Q10_08735</name>
</gene>
<proteinExistence type="predicted"/>
<dbReference type="AlphaFoldDB" id="A0A4Y8PBC3"/>
<accession>A0A4Y8PBC3</accession>
<evidence type="ECO:0000313" key="2">
    <source>
        <dbReference type="Proteomes" id="UP000297713"/>
    </source>
</evidence>
<dbReference type="Gene3D" id="3.40.50.150">
    <property type="entry name" value="Vaccinia Virus protein VP39"/>
    <property type="match status" value="1"/>
</dbReference>
<name>A0A4Y8PBC3_9BACT</name>
<dbReference type="Proteomes" id="UP000297713">
    <property type="component" value="Unassembled WGS sequence"/>
</dbReference>
<evidence type="ECO:0000313" key="1">
    <source>
        <dbReference type="EMBL" id="TFE68010.1"/>
    </source>
</evidence>
<dbReference type="SUPFAM" id="SSF53335">
    <property type="entry name" value="S-adenosyl-L-methionine-dependent methyltransferases"/>
    <property type="match status" value="1"/>
</dbReference>
<dbReference type="EMBL" id="LXQC01000144">
    <property type="protein sequence ID" value="TFE68010.1"/>
    <property type="molecule type" value="Genomic_DNA"/>
</dbReference>
<sequence length="228" mass="26546">MERKLEEMEYLDIFPPDSVESIKGRRGLKKINFIMGNFFWFKKKVKNSLSFLSEPAVFLEIGAGDGSLGQFLYQDSLLRQKMSLTGLDRIPRPQGWPKDWNWVRMDLFDFIECKDFVDSSSFQGILANMVLHHFSSSQLKRLGEWINKIKPLFLYFCEPLRSRLTLVELALLRIGGLNQITFHDGWLSIKSGFYGEELPLSLGIDKVDWSYQLKQTLLGAYRLEAMRM</sequence>
<dbReference type="RefSeq" id="WP_134440315.1">
    <property type="nucleotide sequence ID" value="NZ_LXQC01000144.1"/>
</dbReference>
<dbReference type="OrthoDB" id="9800454at2"/>
<dbReference type="InterPro" id="IPR029063">
    <property type="entry name" value="SAM-dependent_MTases_sf"/>
</dbReference>
<comment type="caution">
    <text evidence="1">The sequence shown here is derived from an EMBL/GenBank/DDBJ whole genome shotgun (WGS) entry which is preliminary data.</text>
</comment>
<dbReference type="CDD" id="cd02440">
    <property type="entry name" value="AdoMet_MTases"/>
    <property type="match status" value="1"/>
</dbReference>
<protein>
    <recommendedName>
        <fullName evidence="3">SAM-dependent methyltransferase</fullName>
    </recommendedName>
</protein>